<dbReference type="EC" id="3.2.1.58" evidence="9"/>
<keyword evidence="7" id="KW-0961">Cell wall biogenesis/degradation</keyword>
<dbReference type="Pfam" id="PF00150">
    <property type="entry name" value="Cellulase"/>
    <property type="match status" value="1"/>
</dbReference>
<evidence type="ECO:0000313" key="12">
    <source>
        <dbReference type="Proteomes" id="UP000033140"/>
    </source>
</evidence>
<dbReference type="InterPro" id="IPR050386">
    <property type="entry name" value="Glycosyl_hydrolase_5"/>
</dbReference>
<evidence type="ECO:0000256" key="6">
    <source>
        <dbReference type="ARBA" id="ARBA00023295"/>
    </source>
</evidence>
<dbReference type="AlphaFoldDB" id="A0A0E9NJP0"/>
<reference evidence="11 12" key="2">
    <citation type="journal article" date="2014" name="J. Gen. Appl. Microbiol.">
        <title>The early diverging ascomycetous budding yeast Saitoella complicata has three histone deacetylases belonging to the Clr6, Hos2, and Rpd3 lineages.</title>
        <authorList>
            <person name="Nishida H."/>
            <person name="Matsumoto T."/>
            <person name="Kondo S."/>
            <person name="Hamamoto M."/>
            <person name="Yoshikawa H."/>
        </authorList>
    </citation>
    <scope>NUCLEOTIDE SEQUENCE [LARGE SCALE GENOMIC DNA]</scope>
    <source>
        <strain evidence="11 12">NRRL Y-17804</strain>
    </source>
</reference>
<dbReference type="InterPro" id="IPR017853">
    <property type="entry name" value="GH"/>
</dbReference>
<evidence type="ECO:0000256" key="7">
    <source>
        <dbReference type="ARBA" id="ARBA00023316"/>
    </source>
</evidence>
<evidence type="ECO:0000256" key="1">
    <source>
        <dbReference type="ARBA" id="ARBA00004613"/>
    </source>
</evidence>
<keyword evidence="5" id="KW-0378">Hydrolase</keyword>
<evidence type="ECO:0000256" key="3">
    <source>
        <dbReference type="ARBA" id="ARBA00022525"/>
    </source>
</evidence>
<feature type="domain" description="Glycoside hydrolase family 5" evidence="10">
    <location>
        <begin position="232"/>
        <end position="452"/>
    </location>
</feature>
<dbReference type="SUPFAM" id="SSF51445">
    <property type="entry name" value="(Trans)glycosidases"/>
    <property type="match status" value="1"/>
</dbReference>
<dbReference type="PANTHER" id="PTHR31297">
    <property type="entry name" value="GLUCAN ENDO-1,6-BETA-GLUCOSIDASE B"/>
    <property type="match status" value="1"/>
</dbReference>
<name>A0A0E9NJP0_SAICN</name>
<reference evidence="11 12" key="1">
    <citation type="journal article" date="2011" name="J. Gen. Appl. Microbiol.">
        <title>Draft genome sequencing of the enigmatic yeast Saitoella complicata.</title>
        <authorList>
            <person name="Nishida H."/>
            <person name="Hamamoto M."/>
            <person name="Sugiyama J."/>
        </authorList>
    </citation>
    <scope>NUCLEOTIDE SEQUENCE [LARGE SCALE GENOMIC DNA]</scope>
    <source>
        <strain evidence="11 12">NRRL Y-17804</strain>
    </source>
</reference>
<sequence>MSAFAIVISTPAVRQVTTWSTASAILASLSRARQLPPYNHLPEQANFTIFHESIATPYNLPIPAAHRPSPLTLIGTNLPNNLSRFAQPSPVQPTAISRPASFRRFYPRGKVHSFVDSVLIAVQFTFFLSSLTNLSTFVLTTLTLFFYNNRQDAIHSLHDTLINIVGRYGFCPGKDPGARLQPRNDPRSKHRLVAGPREMDVSLPLRHLRLQCGRRMDIHRDARQGRCDDVVSLKGMGINALRIPVGYWSFDLQDGEPYVWGAQDWLDTAIEWAREEGLYVWVDLHGVPGSQNGFDNSGRSGPMDWQTVDGNIARTHSVLKTIAKKYGASSYADVVIGIQLVNEPASWGNNSNDITRDFYNDGYGNVWAEIENGNMMVVIHDNFLPLSDWTNFQGPPAAGNLGIDTHIYQVFAESDNTLNQDGHVALACSKGDLLAAANAIVPVFTGEWSGSTNICLLADGSTIAGTSCSEDGCQCESADSRTWSAGLIAQLRRFNEAQMDVWEETTSGYFFWNFKTEHAPAWDFMKGAQNGWIPQPLSDRQFPGQCGYTVDQYFTDSPASSSAVSSTEVVSLTVYEETSSTEAWTEATSTAEATATDAWTSAEATTTSDAWTVAATTSDAWTSTSEYVAPTSTDAAASPTTVVTYTTAAPAAAETTAAPAGGDYTYTVTNYYTFTGDAAATNTDGIVNLGMDYTTTQTEYYTTEWTTATTTAYYRRVKRGRYGRS</sequence>
<evidence type="ECO:0000256" key="4">
    <source>
        <dbReference type="ARBA" id="ARBA00022729"/>
    </source>
</evidence>
<keyword evidence="12" id="KW-1185">Reference proteome</keyword>
<evidence type="ECO:0000256" key="2">
    <source>
        <dbReference type="ARBA" id="ARBA00005641"/>
    </source>
</evidence>
<dbReference type="GO" id="GO:0071555">
    <property type="term" value="P:cell wall organization"/>
    <property type="evidence" value="ECO:0007669"/>
    <property type="project" value="UniProtKB-KW"/>
</dbReference>
<evidence type="ECO:0000256" key="5">
    <source>
        <dbReference type="ARBA" id="ARBA00022801"/>
    </source>
</evidence>
<dbReference type="GO" id="GO:0009986">
    <property type="term" value="C:cell surface"/>
    <property type="evidence" value="ECO:0007669"/>
    <property type="project" value="TreeGrafter"/>
</dbReference>
<comment type="catalytic activity">
    <reaction evidence="8">
        <text>Successive hydrolysis of beta-D-glucose units from the non-reducing ends of (1-&gt;3)-beta-D-glucans, releasing alpha-glucose.</text>
        <dbReference type="EC" id="3.2.1.58"/>
    </reaction>
</comment>
<accession>A0A0E9NJP0</accession>
<dbReference type="GO" id="GO:0009251">
    <property type="term" value="P:glucan catabolic process"/>
    <property type="evidence" value="ECO:0007669"/>
    <property type="project" value="TreeGrafter"/>
</dbReference>
<comment type="caution">
    <text evidence="11">The sequence shown here is derived from an EMBL/GenBank/DDBJ whole genome shotgun (WGS) entry which is preliminary data.</text>
</comment>
<evidence type="ECO:0000259" key="10">
    <source>
        <dbReference type="Pfam" id="PF00150"/>
    </source>
</evidence>
<keyword evidence="6" id="KW-0326">Glycosidase</keyword>
<dbReference type="Proteomes" id="UP000033140">
    <property type="component" value="Unassembled WGS sequence"/>
</dbReference>
<dbReference type="GO" id="GO:0004338">
    <property type="term" value="F:glucan exo-1,3-beta-glucosidase activity"/>
    <property type="evidence" value="ECO:0007669"/>
    <property type="project" value="UniProtKB-EC"/>
</dbReference>
<dbReference type="PANTHER" id="PTHR31297:SF1">
    <property type="entry name" value="GLUCAN 1,3-BETA-GLUCOSIDASE I_II-RELATED"/>
    <property type="match status" value="1"/>
</dbReference>
<dbReference type="InterPro" id="IPR001547">
    <property type="entry name" value="Glyco_hydro_5"/>
</dbReference>
<dbReference type="GO" id="GO:0005576">
    <property type="term" value="C:extracellular region"/>
    <property type="evidence" value="ECO:0007669"/>
    <property type="project" value="UniProtKB-SubCell"/>
</dbReference>
<organism evidence="11 12">
    <name type="scientific">Saitoella complicata (strain BCRC 22490 / CBS 7301 / JCM 7358 / NBRC 10748 / NRRL Y-17804)</name>
    <dbReference type="NCBI Taxonomy" id="698492"/>
    <lineage>
        <taxon>Eukaryota</taxon>
        <taxon>Fungi</taxon>
        <taxon>Dikarya</taxon>
        <taxon>Ascomycota</taxon>
        <taxon>Taphrinomycotina</taxon>
        <taxon>Taphrinomycotina incertae sedis</taxon>
        <taxon>Saitoella</taxon>
    </lineage>
</organism>
<dbReference type="STRING" id="698492.A0A0E9NJP0"/>
<comment type="similarity">
    <text evidence="2">Belongs to the glycosyl hydrolase 5 (cellulase A) family.</text>
</comment>
<evidence type="ECO:0000256" key="8">
    <source>
        <dbReference type="ARBA" id="ARBA00036824"/>
    </source>
</evidence>
<dbReference type="Gene3D" id="3.20.20.80">
    <property type="entry name" value="Glycosidases"/>
    <property type="match status" value="1"/>
</dbReference>
<gene>
    <name evidence="11" type="ORF">G7K_4232-t1</name>
</gene>
<keyword evidence="4" id="KW-0732">Signal</keyword>
<keyword evidence="3" id="KW-0964">Secreted</keyword>
<evidence type="ECO:0000256" key="9">
    <source>
        <dbReference type="ARBA" id="ARBA00038929"/>
    </source>
</evidence>
<dbReference type="EMBL" id="BACD03000029">
    <property type="protein sequence ID" value="GAO50097.1"/>
    <property type="molecule type" value="Genomic_DNA"/>
</dbReference>
<protein>
    <recommendedName>
        <fullName evidence="9">glucan 1,3-beta-glucosidase</fullName>
        <ecNumber evidence="9">3.2.1.58</ecNumber>
    </recommendedName>
</protein>
<evidence type="ECO:0000313" key="11">
    <source>
        <dbReference type="EMBL" id="GAO50097.1"/>
    </source>
</evidence>
<proteinExistence type="inferred from homology"/>
<reference evidence="11 12" key="3">
    <citation type="journal article" date="2015" name="Genome Announc.">
        <title>Draft Genome Sequence of the Archiascomycetous Yeast Saitoella complicata.</title>
        <authorList>
            <person name="Yamauchi K."/>
            <person name="Kondo S."/>
            <person name="Hamamoto M."/>
            <person name="Takahashi Y."/>
            <person name="Ogura Y."/>
            <person name="Hayashi T."/>
            <person name="Nishida H."/>
        </authorList>
    </citation>
    <scope>NUCLEOTIDE SEQUENCE [LARGE SCALE GENOMIC DNA]</scope>
    <source>
        <strain evidence="11 12">NRRL Y-17804</strain>
    </source>
</reference>
<comment type="subcellular location">
    <subcellularLocation>
        <location evidence="1">Secreted</location>
    </subcellularLocation>
</comment>